<protein>
    <recommendedName>
        <fullName evidence="1">Immunity protein 35 domain-containing protein</fullName>
    </recommendedName>
</protein>
<organism evidence="2 3">
    <name type="scientific">Kitasatospora arboriphila</name>
    <dbReference type="NCBI Taxonomy" id="258052"/>
    <lineage>
        <taxon>Bacteria</taxon>
        <taxon>Bacillati</taxon>
        <taxon>Actinomycetota</taxon>
        <taxon>Actinomycetes</taxon>
        <taxon>Kitasatosporales</taxon>
        <taxon>Streptomycetaceae</taxon>
        <taxon>Kitasatospora</taxon>
    </lineage>
</organism>
<sequence length="175" mass="18804">MITEQGAVELVEALLVKERQGGTEVAVDGVQEHALGWLVHCDTVECIRTRDPRKKLVGGGPYLVDKDDGSVYLLPLQAVADGWEKHFLWQYRGVRPPDLPDPLAPAVRAVLRADGPTAAVRHLRRQAPVLGIGQATAYVRAMADGGDPPQALVDLTWNPAPADPFPVPRLSGPAG</sequence>
<comment type="caution">
    <text evidence="2">The sequence shown here is derived from an EMBL/GenBank/DDBJ whole genome shotgun (WGS) entry which is preliminary data.</text>
</comment>
<reference evidence="2 3" key="1">
    <citation type="journal article" date="2019" name="Int. J. Syst. Evol. Microbiol.">
        <title>The Global Catalogue of Microorganisms (GCM) 10K type strain sequencing project: providing services to taxonomists for standard genome sequencing and annotation.</title>
        <authorList>
            <consortium name="The Broad Institute Genomics Platform"/>
            <consortium name="The Broad Institute Genome Sequencing Center for Infectious Disease"/>
            <person name="Wu L."/>
            <person name="Ma J."/>
        </authorList>
    </citation>
    <scope>NUCLEOTIDE SEQUENCE [LARGE SCALE GENOMIC DNA]</scope>
    <source>
        <strain evidence="2 3">JCM 13002</strain>
    </source>
</reference>
<evidence type="ECO:0000313" key="2">
    <source>
        <dbReference type="EMBL" id="GAA1098678.1"/>
    </source>
</evidence>
<dbReference type="InterPro" id="IPR029082">
    <property type="entry name" value="Imm35"/>
</dbReference>
<name>A0ABN1TQU9_9ACTN</name>
<accession>A0ABN1TQU9</accession>
<dbReference type="Proteomes" id="UP001499987">
    <property type="component" value="Unassembled WGS sequence"/>
</dbReference>
<feature type="domain" description="Immunity protein 35" evidence="1">
    <location>
        <begin position="7"/>
        <end position="83"/>
    </location>
</feature>
<keyword evidence="3" id="KW-1185">Reference proteome</keyword>
<evidence type="ECO:0000259" key="1">
    <source>
        <dbReference type="Pfam" id="PF15567"/>
    </source>
</evidence>
<dbReference type="EMBL" id="BAAALD010000048">
    <property type="protein sequence ID" value="GAA1098678.1"/>
    <property type="molecule type" value="Genomic_DNA"/>
</dbReference>
<dbReference type="RefSeq" id="WP_344625623.1">
    <property type="nucleotide sequence ID" value="NZ_BAAALD010000048.1"/>
</dbReference>
<evidence type="ECO:0000313" key="3">
    <source>
        <dbReference type="Proteomes" id="UP001499987"/>
    </source>
</evidence>
<dbReference type="Pfam" id="PF15567">
    <property type="entry name" value="Imm35"/>
    <property type="match status" value="1"/>
</dbReference>
<gene>
    <name evidence="2" type="ORF">GCM10009663_46860</name>
</gene>
<proteinExistence type="predicted"/>